<evidence type="ECO:0000313" key="1">
    <source>
        <dbReference type="EMBL" id="CAG6650465.1"/>
    </source>
</evidence>
<dbReference type="EMBL" id="HBUF01162483">
    <property type="protein sequence ID" value="CAG6650465.1"/>
    <property type="molecule type" value="Transcribed_RNA"/>
</dbReference>
<accession>A0A8D8WA27</accession>
<sequence length="99" mass="11750">MCFPDFEDFTTFIRYSVNSNFTVYFYQPTVEDKVISLIKKNKNMFKLWRELFCSEDCFATIKLQIPGHRLAFGAFGQLQKCIFVFDKGARHLCLDNKRQ</sequence>
<reference evidence="1" key="1">
    <citation type="submission" date="2021-05" db="EMBL/GenBank/DDBJ databases">
        <authorList>
            <person name="Alioto T."/>
            <person name="Alioto T."/>
            <person name="Gomez Garrido J."/>
        </authorList>
    </citation>
    <scope>NUCLEOTIDE SEQUENCE</scope>
</reference>
<dbReference type="AlphaFoldDB" id="A0A8D8WA27"/>
<organism evidence="1">
    <name type="scientific">Cacopsylla melanoneura</name>
    <dbReference type="NCBI Taxonomy" id="428564"/>
    <lineage>
        <taxon>Eukaryota</taxon>
        <taxon>Metazoa</taxon>
        <taxon>Ecdysozoa</taxon>
        <taxon>Arthropoda</taxon>
        <taxon>Hexapoda</taxon>
        <taxon>Insecta</taxon>
        <taxon>Pterygota</taxon>
        <taxon>Neoptera</taxon>
        <taxon>Paraneoptera</taxon>
        <taxon>Hemiptera</taxon>
        <taxon>Sternorrhyncha</taxon>
        <taxon>Psylloidea</taxon>
        <taxon>Psyllidae</taxon>
        <taxon>Psyllinae</taxon>
        <taxon>Cacopsylla</taxon>
    </lineage>
</organism>
<protein>
    <submittedName>
        <fullName evidence="1">Uncharacterized protein</fullName>
    </submittedName>
</protein>
<name>A0A8D8WA27_9HEMI</name>
<proteinExistence type="predicted"/>